<dbReference type="HAMAP" id="MF_01235">
    <property type="entry name" value="ManNAc6P_epimer"/>
    <property type="match status" value="1"/>
</dbReference>
<dbReference type="EC" id="5.1.3.9" evidence="7"/>
<evidence type="ECO:0000256" key="6">
    <source>
        <dbReference type="ARBA" id="ARBA00023277"/>
    </source>
</evidence>
<dbReference type="GO" id="GO:0047465">
    <property type="term" value="F:N-acylglucosamine-6-phosphate 2-epimerase activity"/>
    <property type="evidence" value="ECO:0007669"/>
    <property type="project" value="UniProtKB-EC"/>
</dbReference>
<organism evidence="8 9">
    <name type="scientific">Ligilactobacillus salivarius str. Ren</name>
    <dbReference type="NCBI Taxonomy" id="1194971"/>
    <lineage>
        <taxon>Bacteria</taxon>
        <taxon>Bacillati</taxon>
        <taxon>Bacillota</taxon>
        <taxon>Bacilli</taxon>
        <taxon>Lactobacillales</taxon>
        <taxon>Lactobacillaceae</taxon>
        <taxon>Ligilactobacillus</taxon>
    </lineage>
</organism>
<evidence type="ECO:0000256" key="2">
    <source>
        <dbReference type="ARBA" id="ARBA00002147"/>
    </source>
</evidence>
<dbReference type="Gene3D" id="3.20.20.70">
    <property type="entry name" value="Aldolase class I"/>
    <property type="match status" value="1"/>
</dbReference>
<keyword evidence="5 7" id="KW-0413">Isomerase</keyword>
<keyword evidence="6 7" id="KW-0119">Carbohydrate metabolism</keyword>
<reference evidence="8 9" key="1">
    <citation type="submission" date="2015-04" db="EMBL/GenBank/DDBJ databases">
        <title>Complete genome sequence of Lactobacillus salivarius Ren, a probiotic strain with antitumor activity.</title>
        <authorList>
            <person name="Sun E."/>
            <person name="Zhao L."/>
            <person name="Liu S."/>
            <person name="Zhang M."/>
            <person name="Guo H."/>
            <person name="Ren F."/>
        </authorList>
    </citation>
    <scope>NUCLEOTIDE SEQUENCE [LARGE SCALE GENOMIC DNA]</scope>
    <source>
        <strain evidence="8 9">Ren</strain>
        <plasmid evidence="8 9">pR1</plasmid>
    </source>
</reference>
<accession>A0A0F7PWF4</accession>
<sequence>MKIMENTFLDQVHGKLIISCQALEGEPLHSSFIMARMARAAKMAGAPAIRANSVVDIQAIQDETGLPIIGIIKKDYPDSDVYITPTLKEMRQVAATGVEVVACQVTGQARPNGEKLEEIIPQFREEFPNTLLMADTGDLNDVKEANRLGFDIIGTTMHGYTPTTKGMNIADNDFEYLKEVLKVAEHPVIAEGKIDLPQKAKRVLELGVHALVVGGAITRPLEIANKFMDAIK</sequence>
<evidence type="ECO:0000313" key="8">
    <source>
        <dbReference type="EMBL" id="AKI05338.1"/>
    </source>
</evidence>
<dbReference type="InterPro" id="IPR011060">
    <property type="entry name" value="RibuloseP-bd_barrel"/>
</dbReference>
<evidence type="ECO:0000256" key="4">
    <source>
        <dbReference type="ARBA" id="ARBA00007439"/>
    </source>
</evidence>
<protein>
    <recommendedName>
        <fullName evidence="7">Putative N-acetylmannosamine-6-phosphate 2-epimerase</fullName>
        <ecNumber evidence="7">5.1.3.9</ecNumber>
    </recommendedName>
    <alternativeName>
        <fullName evidence="7">ManNAc-6-P epimerase</fullName>
    </alternativeName>
</protein>
<geneLocation type="plasmid" evidence="8 9">
    <name>pR1</name>
</geneLocation>
<dbReference type="GO" id="GO:0006053">
    <property type="term" value="P:N-acetylmannosamine catabolic process"/>
    <property type="evidence" value="ECO:0007669"/>
    <property type="project" value="TreeGrafter"/>
</dbReference>
<dbReference type="Pfam" id="PF04131">
    <property type="entry name" value="NanE"/>
    <property type="match status" value="1"/>
</dbReference>
<proteinExistence type="inferred from homology"/>
<dbReference type="Proteomes" id="UP000035027">
    <property type="component" value="Plasmid pR1"/>
</dbReference>
<comment type="catalytic activity">
    <reaction evidence="1 7">
        <text>an N-acyl-D-glucosamine 6-phosphate = an N-acyl-D-mannosamine 6-phosphate</text>
        <dbReference type="Rhea" id="RHEA:23932"/>
        <dbReference type="ChEBI" id="CHEBI:57599"/>
        <dbReference type="ChEBI" id="CHEBI:57666"/>
        <dbReference type="EC" id="5.1.3.9"/>
    </reaction>
</comment>
<dbReference type="InterPro" id="IPR013785">
    <property type="entry name" value="Aldolase_TIM"/>
</dbReference>
<evidence type="ECO:0000256" key="5">
    <source>
        <dbReference type="ARBA" id="ARBA00023235"/>
    </source>
</evidence>
<dbReference type="AlphaFoldDB" id="A0A0F7PWF4"/>
<dbReference type="GO" id="GO:0005829">
    <property type="term" value="C:cytosol"/>
    <property type="evidence" value="ECO:0007669"/>
    <property type="project" value="TreeGrafter"/>
</dbReference>
<dbReference type="FunFam" id="3.20.20.70:FF:000035">
    <property type="entry name" value="Putative N-acetylmannosamine-6-phosphate 2-epimerase"/>
    <property type="match status" value="1"/>
</dbReference>
<name>A0A0F7PWF4_9LACO</name>
<comment type="similarity">
    <text evidence="4 7">Belongs to the NanE family.</text>
</comment>
<dbReference type="InterPro" id="IPR007260">
    <property type="entry name" value="NanE"/>
</dbReference>
<comment type="function">
    <text evidence="2 7">Converts N-acetylmannosamine-6-phosphate (ManNAc-6-P) to N-acetylglucosamine-6-phosphate (GlcNAc-6-P).</text>
</comment>
<keyword evidence="8" id="KW-0614">Plasmid</keyword>
<dbReference type="PANTHER" id="PTHR36204">
    <property type="entry name" value="N-ACETYLMANNOSAMINE-6-PHOSPHATE 2-EPIMERASE-RELATED"/>
    <property type="match status" value="1"/>
</dbReference>
<dbReference type="GO" id="GO:0005975">
    <property type="term" value="P:carbohydrate metabolic process"/>
    <property type="evidence" value="ECO:0007669"/>
    <property type="project" value="UniProtKB-UniRule"/>
</dbReference>
<comment type="pathway">
    <text evidence="3 7">Amino-sugar metabolism; N-acetylneuraminate degradation; D-fructose 6-phosphate from N-acetylneuraminate: step 3/5.</text>
</comment>
<gene>
    <name evidence="7" type="primary">nanE</name>
    <name evidence="8" type="ORF">LsR_01820</name>
</gene>
<dbReference type="SUPFAM" id="SSF51366">
    <property type="entry name" value="Ribulose-phoshate binding barrel"/>
    <property type="match status" value="1"/>
</dbReference>
<dbReference type="EMBL" id="CP011404">
    <property type="protein sequence ID" value="AKI05338.1"/>
    <property type="molecule type" value="Genomic_DNA"/>
</dbReference>
<dbReference type="CDD" id="cd04729">
    <property type="entry name" value="NanE"/>
    <property type="match status" value="1"/>
</dbReference>
<dbReference type="PATRIC" id="fig|1194971.3.peg.1807"/>
<evidence type="ECO:0000313" key="9">
    <source>
        <dbReference type="Proteomes" id="UP000035027"/>
    </source>
</evidence>
<evidence type="ECO:0000256" key="3">
    <source>
        <dbReference type="ARBA" id="ARBA00005081"/>
    </source>
</evidence>
<dbReference type="UniPathway" id="UPA00629">
    <property type="reaction ID" value="UER00682"/>
</dbReference>
<dbReference type="NCBIfam" id="NF002231">
    <property type="entry name" value="PRK01130.1"/>
    <property type="match status" value="1"/>
</dbReference>
<evidence type="ECO:0000256" key="1">
    <source>
        <dbReference type="ARBA" id="ARBA00000056"/>
    </source>
</evidence>
<evidence type="ECO:0000256" key="7">
    <source>
        <dbReference type="HAMAP-Rule" id="MF_01235"/>
    </source>
</evidence>
<dbReference type="GO" id="GO:0019262">
    <property type="term" value="P:N-acetylneuraminate catabolic process"/>
    <property type="evidence" value="ECO:0007669"/>
    <property type="project" value="UniProtKB-UniRule"/>
</dbReference>
<dbReference type="PANTHER" id="PTHR36204:SF1">
    <property type="entry name" value="N-ACETYLMANNOSAMINE-6-PHOSPHATE 2-EPIMERASE-RELATED"/>
    <property type="match status" value="1"/>
</dbReference>